<protein>
    <recommendedName>
        <fullName evidence="3">YGGT family protein</fullName>
    </recommendedName>
</protein>
<evidence type="ECO:0008006" key="3">
    <source>
        <dbReference type="Google" id="ProtNLM"/>
    </source>
</evidence>
<dbReference type="InterPro" id="IPR003425">
    <property type="entry name" value="CCB3/YggT"/>
</dbReference>
<dbReference type="PANTHER" id="PTHR33219:SF14">
    <property type="entry name" value="PROTEIN COFACTOR ASSEMBLY OF COMPLEX C SUBUNIT B CCB3, CHLOROPLASTIC-RELATED"/>
    <property type="match status" value="1"/>
</dbReference>
<feature type="transmembrane region" description="Helical" evidence="1">
    <location>
        <begin position="155"/>
        <end position="180"/>
    </location>
</feature>
<accession>T0ZPQ0</accession>
<comment type="caution">
    <text evidence="2">The sequence shown here is derived from an EMBL/GenBank/DDBJ whole genome shotgun (WGS) entry which is preliminary data.</text>
</comment>
<feature type="transmembrane region" description="Helical" evidence="1">
    <location>
        <begin position="115"/>
        <end position="134"/>
    </location>
</feature>
<gene>
    <name evidence="2" type="ORF">B1B_17982</name>
</gene>
<proteinExistence type="predicted"/>
<keyword evidence="1" id="KW-0812">Transmembrane</keyword>
<keyword evidence="1" id="KW-0472">Membrane</keyword>
<evidence type="ECO:0000313" key="2">
    <source>
        <dbReference type="EMBL" id="EQD31785.1"/>
    </source>
</evidence>
<dbReference type="AlphaFoldDB" id="T0ZPQ0"/>
<dbReference type="PANTHER" id="PTHR33219">
    <property type="entry name" value="YLMG HOMOLOG PROTEIN 2, CHLOROPLASTIC"/>
    <property type="match status" value="1"/>
</dbReference>
<dbReference type="Pfam" id="PF02325">
    <property type="entry name" value="CCB3_YggT"/>
    <property type="match status" value="2"/>
</dbReference>
<dbReference type="GO" id="GO:0016020">
    <property type="term" value="C:membrane"/>
    <property type="evidence" value="ECO:0007669"/>
    <property type="project" value="InterPro"/>
</dbReference>
<evidence type="ECO:0000256" key="1">
    <source>
        <dbReference type="SAM" id="Phobius"/>
    </source>
</evidence>
<sequence length="186" mass="21568">MIFHWSSAWIFLVNFTFTLYALVFLTRFALSWSRIDPRHPIIQGIGRMTWPLLRPFYRYGGGHRLRRDWWSLVWALFLCWVDLEILSLWVGIHALPWPALILAAGVKGVTLLDDLYIFTLIVGVVLSWITAYPGHPMLSFMDAINEPLLRPLRRLMPVTAGFDFSPVLALAVLFFINILLPSVRMR</sequence>
<organism evidence="2">
    <name type="scientific">mine drainage metagenome</name>
    <dbReference type="NCBI Taxonomy" id="410659"/>
    <lineage>
        <taxon>unclassified sequences</taxon>
        <taxon>metagenomes</taxon>
        <taxon>ecological metagenomes</taxon>
    </lineage>
</organism>
<name>T0ZPQ0_9ZZZZ</name>
<keyword evidence="1" id="KW-1133">Transmembrane helix</keyword>
<feature type="transmembrane region" description="Helical" evidence="1">
    <location>
        <begin position="6"/>
        <end position="30"/>
    </location>
</feature>
<dbReference type="EMBL" id="AUZY01012024">
    <property type="protein sequence ID" value="EQD31785.1"/>
    <property type="molecule type" value="Genomic_DNA"/>
</dbReference>
<feature type="transmembrane region" description="Helical" evidence="1">
    <location>
        <begin position="72"/>
        <end position="95"/>
    </location>
</feature>
<reference evidence="2" key="2">
    <citation type="journal article" date="2014" name="ISME J.">
        <title>Microbial stratification in low pH oxic and suboxic macroscopic growths along an acid mine drainage.</title>
        <authorList>
            <person name="Mendez-Garcia C."/>
            <person name="Mesa V."/>
            <person name="Sprenger R.R."/>
            <person name="Richter M."/>
            <person name="Diez M.S."/>
            <person name="Solano J."/>
            <person name="Bargiela R."/>
            <person name="Golyshina O.V."/>
            <person name="Manteca A."/>
            <person name="Ramos J.L."/>
            <person name="Gallego J.R."/>
            <person name="Llorente I."/>
            <person name="Martins Dos Santos V.A."/>
            <person name="Jensen O.N."/>
            <person name="Pelaez A.I."/>
            <person name="Sanchez J."/>
            <person name="Ferrer M."/>
        </authorList>
    </citation>
    <scope>NUCLEOTIDE SEQUENCE</scope>
</reference>
<reference evidence="2" key="1">
    <citation type="submission" date="2013-08" db="EMBL/GenBank/DDBJ databases">
        <authorList>
            <person name="Mendez C."/>
            <person name="Richter M."/>
            <person name="Ferrer M."/>
            <person name="Sanchez J."/>
        </authorList>
    </citation>
    <scope>NUCLEOTIDE SEQUENCE</scope>
</reference>